<gene>
    <name evidence="2" type="ORF">LCGC14_0430610</name>
</gene>
<feature type="region of interest" description="Disordered" evidence="1">
    <location>
        <begin position="1"/>
        <end position="20"/>
    </location>
</feature>
<accession>A0A0F9VXP3</accession>
<dbReference type="AlphaFoldDB" id="A0A0F9VXP3"/>
<reference evidence="2" key="1">
    <citation type="journal article" date="2015" name="Nature">
        <title>Complex archaea that bridge the gap between prokaryotes and eukaryotes.</title>
        <authorList>
            <person name="Spang A."/>
            <person name="Saw J.H."/>
            <person name="Jorgensen S.L."/>
            <person name="Zaremba-Niedzwiedzka K."/>
            <person name="Martijn J."/>
            <person name="Lind A.E."/>
            <person name="van Eijk R."/>
            <person name="Schleper C."/>
            <person name="Guy L."/>
            <person name="Ettema T.J."/>
        </authorList>
    </citation>
    <scope>NUCLEOTIDE SEQUENCE</scope>
</reference>
<evidence type="ECO:0000313" key="2">
    <source>
        <dbReference type="EMBL" id="KKN70483.1"/>
    </source>
</evidence>
<feature type="region of interest" description="Disordered" evidence="1">
    <location>
        <begin position="152"/>
        <end position="209"/>
    </location>
</feature>
<protein>
    <submittedName>
        <fullName evidence="2">Uncharacterized protein</fullName>
    </submittedName>
</protein>
<evidence type="ECO:0000256" key="1">
    <source>
        <dbReference type="SAM" id="MobiDB-lite"/>
    </source>
</evidence>
<organism evidence="2">
    <name type="scientific">marine sediment metagenome</name>
    <dbReference type="NCBI Taxonomy" id="412755"/>
    <lineage>
        <taxon>unclassified sequences</taxon>
        <taxon>metagenomes</taxon>
        <taxon>ecological metagenomes</taxon>
    </lineage>
</organism>
<dbReference type="EMBL" id="LAZR01000402">
    <property type="protein sequence ID" value="KKN70483.1"/>
    <property type="molecule type" value="Genomic_DNA"/>
</dbReference>
<sequence length="209" mass="22444">MAKNRKGRRSNPGQLGKVPNAEDLIRRQMAEAGVAAAAASIIQEVNKIISSVQQQVQQMMIRVVQTEGQVNFLMQTVDLIKTGLADKGILTDKDLDGILAKVLKQQEKAREILGNETNDDKEKIKQLIEEAGLEQGPAENILKTYNDAVKARKVASEEGTTFEPILESENGEDGNSGPEKEGQDGPGDQGSSEPDQSRRGDPGGPGGPT</sequence>
<proteinExistence type="predicted"/>
<name>A0A0F9VXP3_9ZZZZ</name>
<comment type="caution">
    <text evidence="2">The sequence shown here is derived from an EMBL/GenBank/DDBJ whole genome shotgun (WGS) entry which is preliminary data.</text>
</comment>